<dbReference type="Proteomes" id="UP000215086">
    <property type="component" value="Chromosome"/>
</dbReference>
<reference evidence="1 2" key="1">
    <citation type="journal article" name="Front. Microbiol.">
        <title>Sugar Metabolism of the First Thermophilic Planctomycete Thermogutta terrifontis: Comparative Genomic and Transcriptomic Approaches.</title>
        <authorList>
            <person name="Elcheninov A.G."/>
            <person name="Menzel P."/>
            <person name="Gudbergsdottir S.R."/>
            <person name="Slesarev A.I."/>
            <person name="Kadnikov V.V."/>
            <person name="Krogh A."/>
            <person name="Bonch-Osmolovskaya E.A."/>
            <person name="Peng X."/>
            <person name="Kublanov I.V."/>
        </authorList>
    </citation>
    <scope>NUCLEOTIDE SEQUENCE [LARGE SCALE GENOMIC DNA]</scope>
    <source>
        <strain evidence="1 2">R1</strain>
    </source>
</reference>
<protein>
    <submittedName>
        <fullName evidence="1">Uncharacterized protein</fullName>
    </submittedName>
</protein>
<sequence>MSDGYLDQISPSTVEKVRAAYPILSSEAARFEIARMCILLRAGNIYSSILRDCSPPAKEIILNSGTTLEDLSQKHLQLCAKVVRSYLGSCGGSVIRAVHERLVGRYVALNGATGVVSPASLVYDDLMNGRPLRIDSPSQLINILSGSGLSSDVAAILCTQRETNERYLVPSAIISLRCTQYFVDWAPRTGAISRAWDPILREGFIDSMAAQAGYKDSRELMALHSPAVTSELVRLWQQAGAQVQNSNDLQNISCDRNVLALAVYYLLAMKGLR</sequence>
<evidence type="ECO:0000313" key="2">
    <source>
        <dbReference type="Proteomes" id="UP000215086"/>
    </source>
</evidence>
<organism evidence="1 2">
    <name type="scientific">Thermogutta terrifontis</name>
    <dbReference type="NCBI Taxonomy" id="1331910"/>
    <lineage>
        <taxon>Bacteria</taxon>
        <taxon>Pseudomonadati</taxon>
        <taxon>Planctomycetota</taxon>
        <taxon>Planctomycetia</taxon>
        <taxon>Pirellulales</taxon>
        <taxon>Thermoguttaceae</taxon>
        <taxon>Thermogutta</taxon>
    </lineage>
</organism>
<evidence type="ECO:0000313" key="1">
    <source>
        <dbReference type="EMBL" id="ASV74143.1"/>
    </source>
</evidence>
<accession>A0A286RDX8</accession>
<name>A0A286RDX8_9BACT</name>
<gene>
    <name evidence="1" type="ORF">THTE_1541</name>
</gene>
<dbReference type="EMBL" id="CP018477">
    <property type="protein sequence ID" value="ASV74143.1"/>
    <property type="molecule type" value="Genomic_DNA"/>
</dbReference>
<keyword evidence="2" id="KW-1185">Reference proteome</keyword>
<dbReference type="KEGG" id="ttf:THTE_1541"/>
<proteinExistence type="predicted"/>
<dbReference type="AlphaFoldDB" id="A0A286RDX8"/>